<accession>Q0FJI9</accession>
<evidence type="ECO:0000259" key="1">
    <source>
        <dbReference type="PROSITE" id="PS51186"/>
    </source>
</evidence>
<dbReference type="Proteomes" id="UP000006230">
    <property type="component" value="Unassembled WGS sequence"/>
</dbReference>
<dbReference type="STRING" id="314265.R2601_08476"/>
<dbReference type="PROSITE" id="PS51186">
    <property type="entry name" value="GNAT"/>
    <property type="match status" value="1"/>
</dbReference>
<dbReference type="Pfam" id="PF13673">
    <property type="entry name" value="Acetyltransf_10"/>
    <property type="match status" value="1"/>
</dbReference>
<dbReference type="OrthoDB" id="9789081at2"/>
<name>Q0FJI9_SALBH</name>
<gene>
    <name evidence="2" type="ORF">R2601_08476</name>
</gene>
<dbReference type="CDD" id="cd04301">
    <property type="entry name" value="NAT_SF"/>
    <property type="match status" value="1"/>
</dbReference>
<dbReference type="InterPro" id="IPR016181">
    <property type="entry name" value="Acyl_CoA_acyltransferase"/>
</dbReference>
<dbReference type="Gene3D" id="3.40.630.30">
    <property type="match status" value="1"/>
</dbReference>
<reference evidence="2 3" key="1">
    <citation type="journal article" date="2010" name="J. Bacteriol.">
        <title>Genome sequences of Pelagibaca bermudensis HTCC2601T and Maritimibacter alkaliphilus HTCC2654T, the type strains of two marine Roseobacter genera.</title>
        <authorList>
            <person name="Thrash J.C."/>
            <person name="Cho J.C."/>
            <person name="Ferriera S."/>
            <person name="Johnson J."/>
            <person name="Vergin K.L."/>
            <person name="Giovannoni S.J."/>
        </authorList>
    </citation>
    <scope>NUCLEOTIDE SEQUENCE [LARGE SCALE GENOMIC DNA]</scope>
    <source>
        <strain evidence="3">DSM 26914 / JCM 13377 / KCTC 12554 / HTCC2601</strain>
    </source>
</reference>
<organism evidence="2 3">
    <name type="scientific">Salipiger bermudensis (strain DSM 26914 / JCM 13377 / KCTC 12554 / HTCC2601)</name>
    <name type="common">Pelagibaca bermudensis</name>
    <dbReference type="NCBI Taxonomy" id="314265"/>
    <lineage>
        <taxon>Bacteria</taxon>
        <taxon>Pseudomonadati</taxon>
        <taxon>Pseudomonadota</taxon>
        <taxon>Alphaproteobacteria</taxon>
        <taxon>Rhodobacterales</taxon>
        <taxon>Roseobacteraceae</taxon>
        <taxon>Salipiger</taxon>
    </lineage>
</organism>
<proteinExistence type="predicted"/>
<comment type="caution">
    <text evidence="2">The sequence shown here is derived from an EMBL/GenBank/DDBJ whole genome shotgun (WGS) entry which is preliminary data.</text>
</comment>
<dbReference type="PANTHER" id="PTHR43451:SF1">
    <property type="entry name" value="ACETYLTRANSFERASE"/>
    <property type="match status" value="1"/>
</dbReference>
<dbReference type="HOGENOM" id="CLU_087351_0_1_5"/>
<evidence type="ECO:0000313" key="2">
    <source>
        <dbReference type="EMBL" id="EAU44369.1"/>
    </source>
</evidence>
<evidence type="ECO:0000313" key="3">
    <source>
        <dbReference type="Proteomes" id="UP000006230"/>
    </source>
</evidence>
<dbReference type="eggNOG" id="COG0456">
    <property type="taxonomic scope" value="Bacteria"/>
</dbReference>
<dbReference type="RefSeq" id="WP_007792126.1">
    <property type="nucleotide sequence ID" value="NZ_DS022276.1"/>
</dbReference>
<dbReference type="InterPro" id="IPR052564">
    <property type="entry name" value="N-acetyltrans/Recomb-assoc"/>
</dbReference>
<dbReference type="SUPFAM" id="SSF55729">
    <property type="entry name" value="Acyl-CoA N-acyltransferases (Nat)"/>
    <property type="match status" value="1"/>
</dbReference>
<dbReference type="EMBL" id="AATQ01000048">
    <property type="protein sequence ID" value="EAU44369.1"/>
    <property type="molecule type" value="Genomic_DNA"/>
</dbReference>
<keyword evidence="3" id="KW-1185">Reference proteome</keyword>
<sequence length="160" mass="17344">MTTETTQATLRPLLADDATTVAEIFRDAVLNGTTAHYTETEREAWAGPKPDPERWRDRVGSSVGLMAERDGTPLGLMTLVAPGHIDLAFVRPSAAGQGIGAELLAALTQIARASGARELTAEVSKAARPFFERHGFYVLRQQSVIRRGVALINYAMQKPL</sequence>
<dbReference type="PANTHER" id="PTHR43451">
    <property type="entry name" value="ACETYLTRANSFERASE (GNAT) FAMILY PROTEIN"/>
    <property type="match status" value="1"/>
</dbReference>
<keyword evidence="2" id="KW-0808">Transferase</keyword>
<protein>
    <submittedName>
        <fullName evidence="2">GCN5-related N-acetyltransferase</fullName>
    </submittedName>
</protein>
<dbReference type="GO" id="GO:0016747">
    <property type="term" value="F:acyltransferase activity, transferring groups other than amino-acyl groups"/>
    <property type="evidence" value="ECO:0007669"/>
    <property type="project" value="InterPro"/>
</dbReference>
<dbReference type="AlphaFoldDB" id="Q0FJI9"/>
<feature type="domain" description="N-acetyltransferase" evidence="1">
    <location>
        <begin position="8"/>
        <end position="160"/>
    </location>
</feature>
<dbReference type="InterPro" id="IPR000182">
    <property type="entry name" value="GNAT_dom"/>
</dbReference>